<dbReference type="Gene3D" id="3.30.420.10">
    <property type="entry name" value="Ribonuclease H-like superfamily/Ribonuclease H"/>
    <property type="match status" value="1"/>
</dbReference>
<dbReference type="EC" id="3.1.26.4" evidence="5"/>
<reference evidence="12" key="1">
    <citation type="submission" date="2024-06" db="EMBL/GenBank/DDBJ databases">
        <title>Evidence of context-dependent and transient costs of resisting viral infection in isolates of the marine microalga Micromonas sp. (class Mamiellophyceae).</title>
        <authorList>
            <person name="Bedi de Silva A."/>
            <person name="Schvarcz C.R."/>
            <person name="Steward G.R."/>
            <person name="Edwards K.F."/>
        </authorList>
    </citation>
    <scope>NUCLEOTIDE SEQUENCE</scope>
    <source>
        <strain evidence="12">McV-KB2</strain>
    </source>
</reference>
<evidence type="ECO:0000256" key="4">
    <source>
        <dbReference type="ARBA" id="ARBA00011245"/>
    </source>
</evidence>
<proteinExistence type="inferred from homology"/>
<keyword evidence="7" id="KW-0479">Metal-binding</keyword>
<evidence type="ECO:0000256" key="5">
    <source>
        <dbReference type="ARBA" id="ARBA00012180"/>
    </source>
</evidence>
<keyword evidence="10" id="KW-0460">Magnesium</keyword>
<dbReference type="InterPro" id="IPR036397">
    <property type="entry name" value="RNaseH_sf"/>
</dbReference>
<keyword evidence="6" id="KW-0540">Nuclease</keyword>
<dbReference type="SUPFAM" id="SSF53098">
    <property type="entry name" value="Ribonuclease H-like"/>
    <property type="match status" value="1"/>
</dbReference>
<keyword evidence="9" id="KW-0378">Hydrolase</keyword>
<sequence>MFEIYTDGSCLGNPGPGGWGVISSDFRLTGGSRETTNNIMEMTAIIKGLQECKKRGIDQVRIFTDSNYTKNGITSWIKNWKRNGWVTSSGTAVKNKELWKTLDTVVQSIKIVEWRWVKAHNGNYQNELVDKLARSTAQEFQNNLSIT</sequence>
<dbReference type="EMBL" id="PP911589">
    <property type="protein sequence ID" value="XCA47531.1"/>
    <property type="molecule type" value="Genomic_DNA"/>
</dbReference>
<evidence type="ECO:0000256" key="2">
    <source>
        <dbReference type="ARBA" id="ARBA00001946"/>
    </source>
</evidence>
<dbReference type="CDD" id="cd09278">
    <property type="entry name" value="RNase_HI_prokaryote_like"/>
    <property type="match status" value="1"/>
</dbReference>
<evidence type="ECO:0000259" key="11">
    <source>
        <dbReference type="PROSITE" id="PS50879"/>
    </source>
</evidence>
<dbReference type="InterPro" id="IPR050092">
    <property type="entry name" value="RNase_H"/>
</dbReference>
<protein>
    <recommendedName>
        <fullName evidence="5">ribonuclease H</fullName>
        <ecNumber evidence="5">3.1.26.4</ecNumber>
    </recommendedName>
</protein>
<dbReference type="NCBIfam" id="NF001236">
    <property type="entry name" value="PRK00203.1"/>
    <property type="match status" value="1"/>
</dbReference>
<organism evidence="12">
    <name type="scientific">Micromonas commoda virus</name>
    <dbReference type="NCBI Taxonomy" id="3057169"/>
    <lineage>
        <taxon>Viruses</taxon>
        <taxon>Varidnaviria</taxon>
        <taxon>Bamfordvirae</taxon>
        <taxon>Nucleocytoviricota</taxon>
        <taxon>Megaviricetes</taxon>
        <taxon>Algavirales</taxon>
        <taxon>Phycodnaviridae</taxon>
    </lineage>
</organism>
<accession>A0AAU7YQR8</accession>
<evidence type="ECO:0000313" key="12">
    <source>
        <dbReference type="EMBL" id="XCA47531.1"/>
    </source>
</evidence>
<feature type="domain" description="RNase H type-1" evidence="11">
    <location>
        <begin position="1"/>
        <end position="138"/>
    </location>
</feature>
<evidence type="ECO:0000256" key="1">
    <source>
        <dbReference type="ARBA" id="ARBA00000077"/>
    </source>
</evidence>
<dbReference type="InterPro" id="IPR002156">
    <property type="entry name" value="RNaseH_domain"/>
</dbReference>
<evidence type="ECO:0000256" key="10">
    <source>
        <dbReference type="ARBA" id="ARBA00022842"/>
    </source>
</evidence>
<dbReference type="GO" id="GO:0046872">
    <property type="term" value="F:metal ion binding"/>
    <property type="evidence" value="ECO:0007669"/>
    <property type="project" value="UniProtKB-KW"/>
</dbReference>
<dbReference type="GO" id="GO:0003676">
    <property type="term" value="F:nucleic acid binding"/>
    <property type="evidence" value="ECO:0007669"/>
    <property type="project" value="InterPro"/>
</dbReference>
<dbReference type="InterPro" id="IPR022892">
    <property type="entry name" value="RNaseHI"/>
</dbReference>
<name>A0AAU7YQR8_9PHYC</name>
<evidence type="ECO:0000256" key="3">
    <source>
        <dbReference type="ARBA" id="ARBA00005300"/>
    </source>
</evidence>
<comment type="similarity">
    <text evidence="3">Belongs to the RNase H family.</text>
</comment>
<comment type="cofactor">
    <cofactor evidence="2">
        <name>Mg(2+)</name>
        <dbReference type="ChEBI" id="CHEBI:18420"/>
    </cofactor>
</comment>
<dbReference type="PANTHER" id="PTHR10642">
    <property type="entry name" value="RIBONUCLEASE H1"/>
    <property type="match status" value="1"/>
</dbReference>
<comment type="catalytic activity">
    <reaction evidence="1">
        <text>Endonucleolytic cleavage to 5'-phosphomonoester.</text>
        <dbReference type="EC" id="3.1.26.4"/>
    </reaction>
</comment>
<evidence type="ECO:0000256" key="6">
    <source>
        <dbReference type="ARBA" id="ARBA00022722"/>
    </source>
</evidence>
<evidence type="ECO:0000256" key="7">
    <source>
        <dbReference type="ARBA" id="ARBA00022723"/>
    </source>
</evidence>
<dbReference type="PANTHER" id="PTHR10642:SF26">
    <property type="entry name" value="RIBONUCLEASE H1"/>
    <property type="match status" value="1"/>
</dbReference>
<dbReference type="GO" id="GO:0004523">
    <property type="term" value="F:RNA-DNA hybrid ribonuclease activity"/>
    <property type="evidence" value="ECO:0007669"/>
    <property type="project" value="UniProtKB-EC"/>
</dbReference>
<dbReference type="Pfam" id="PF00075">
    <property type="entry name" value="RNase_H"/>
    <property type="match status" value="1"/>
</dbReference>
<comment type="subunit">
    <text evidence="4">Monomer.</text>
</comment>
<dbReference type="HAMAP" id="MF_00042">
    <property type="entry name" value="RNase_H"/>
    <property type="match status" value="1"/>
</dbReference>
<keyword evidence="8" id="KW-0255">Endonuclease</keyword>
<evidence type="ECO:0000256" key="9">
    <source>
        <dbReference type="ARBA" id="ARBA00022801"/>
    </source>
</evidence>
<evidence type="ECO:0000256" key="8">
    <source>
        <dbReference type="ARBA" id="ARBA00022759"/>
    </source>
</evidence>
<dbReference type="PROSITE" id="PS50879">
    <property type="entry name" value="RNASE_H_1"/>
    <property type="match status" value="1"/>
</dbReference>
<dbReference type="InterPro" id="IPR012337">
    <property type="entry name" value="RNaseH-like_sf"/>
</dbReference>
<dbReference type="GO" id="GO:0043137">
    <property type="term" value="P:DNA replication, removal of RNA primer"/>
    <property type="evidence" value="ECO:0007669"/>
    <property type="project" value="TreeGrafter"/>
</dbReference>